<evidence type="ECO:0000256" key="1">
    <source>
        <dbReference type="SAM" id="MobiDB-lite"/>
    </source>
</evidence>
<dbReference type="EMBL" id="BSYO01000010">
    <property type="protein sequence ID" value="GMH11086.1"/>
    <property type="molecule type" value="Genomic_DNA"/>
</dbReference>
<name>A0AAD3XNT9_NEPGR</name>
<accession>A0AAD3XNT9</accession>
<dbReference type="AlphaFoldDB" id="A0AAD3XNT9"/>
<evidence type="ECO:0000313" key="2">
    <source>
        <dbReference type="EMBL" id="GMH11086.1"/>
    </source>
</evidence>
<feature type="compositionally biased region" description="Basic and acidic residues" evidence="1">
    <location>
        <begin position="47"/>
        <end position="56"/>
    </location>
</feature>
<organism evidence="2 3">
    <name type="scientific">Nepenthes gracilis</name>
    <name type="common">Slender pitcher plant</name>
    <dbReference type="NCBI Taxonomy" id="150966"/>
    <lineage>
        <taxon>Eukaryota</taxon>
        <taxon>Viridiplantae</taxon>
        <taxon>Streptophyta</taxon>
        <taxon>Embryophyta</taxon>
        <taxon>Tracheophyta</taxon>
        <taxon>Spermatophyta</taxon>
        <taxon>Magnoliopsida</taxon>
        <taxon>eudicotyledons</taxon>
        <taxon>Gunneridae</taxon>
        <taxon>Pentapetalae</taxon>
        <taxon>Caryophyllales</taxon>
        <taxon>Nepenthaceae</taxon>
        <taxon>Nepenthes</taxon>
    </lineage>
</organism>
<sequence length="107" mass="11357">MAKDVVAGSGHQVVEFAEKSAVAAKDEAVSAGESVADYTARKKKKAERNIEAKKSDAGQGETGGEETEKEEMKNSSDESINGKLQESVTAPAEGLKEQGGEEEEARW</sequence>
<comment type="caution">
    <text evidence="2">The sequence shown here is derived from an EMBL/GenBank/DDBJ whole genome shotgun (WGS) entry which is preliminary data.</text>
</comment>
<proteinExistence type="predicted"/>
<feature type="region of interest" description="Disordered" evidence="1">
    <location>
        <begin position="20"/>
        <end position="107"/>
    </location>
</feature>
<evidence type="ECO:0000313" key="3">
    <source>
        <dbReference type="Proteomes" id="UP001279734"/>
    </source>
</evidence>
<reference evidence="2" key="1">
    <citation type="submission" date="2023-05" db="EMBL/GenBank/DDBJ databases">
        <title>Nepenthes gracilis genome sequencing.</title>
        <authorList>
            <person name="Fukushima K."/>
        </authorList>
    </citation>
    <scope>NUCLEOTIDE SEQUENCE</scope>
    <source>
        <strain evidence="2">SING2019-196</strain>
    </source>
</reference>
<feature type="compositionally biased region" description="Polar residues" evidence="1">
    <location>
        <begin position="77"/>
        <end position="88"/>
    </location>
</feature>
<dbReference type="Proteomes" id="UP001279734">
    <property type="component" value="Unassembled WGS sequence"/>
</dbReference>
<keyword evidence="3" id="KW-1185">Reference proteome</keyword>
<feature type="compositionally biased region" description="Basic and acidic residues" evidence="1">
    <location>
        <begin position="94"/>
        <end position="107"/>
    </location>
</feature>
<gene>
    <name evidence="2" type="ORF">Nepgr_012927</name>
</gene>
<protein>
    <submittedName>
        <fullName evidence="2">Uncharacterized protein</fullName>
    </submittedName>
</protein>